<dbReference type="PANTHER" id="PTHR43804:SF7">
    <property type="entry name" value="LD18447P"/>
    <property type="match status" value="1"/>
</dbReference>
<evidence type="ECO:0000313" key="5">
    <source>
        <dbReference type="EMBL" id="KPV51274.1"/>
    </source>
</evidence>
<organism evidence="5 6">
    <name type="scientific">Kouleothrix aurantiaca</name>
    <dbReference type="NCBI Taxonomy" id="186479"/>
    <lineage>
        <taxon>Bacteria</taxon>
        <taxon>Bacillati</taxon>
        <taxon>Chloroflexota</taxon>
        <taxon>Chloroflexia</taxon>
        <taxon>Chloroflexales</taxon>
        <taxon>Roseiflexineae</taxon>
        <taxon>Roseiflexaceae</taxon>
        <taxon>Kouleothrix</taxon>
    </lineage>
</organism>
<evidence type="ECO:0000259" key="4">
    <source>
        <dbReference type="Pfam" id="PF00472"/>
    </source>
</evidence>
<evidence type="ECO:0000256" key="1">
    <source>
        <dbReference type="ARBA" id="ARBA00010835"/>
    </source>
</evidence>
<dbReference type="PANTHER" id="PTHR43804">
    <property type="entry name" value="LD18447P"/>
    <property type="match status" value="1"/>
</dbReference>
<gene>
    <name evidence="5" type="ORF">SE17_22165</name>
</gene>
<feature type="non-terminal residue" evidence="5">
    <location>
        <position position="1"/>
    </location>
</feature>
<reference evidence="5 6" key="1">
    <citation type="submission" date="2015-09" db="EMBL/GenBank/DDBJ databases">
        <title>Draft genome sequence of Kouleothrix aurantiaca JCM 19913.</title>
        <authorList>
            <person name="Hemp J."/>
        </authorList>
    </citation>
    <scope>NUCLEOTIDE SEQUENCE [LARGE SCALE GENOMIC DNA]</scope>
    <source>
        <strain evidence="5 6">COM-B</strain>
    </source>
</reference>
<evidence type="ECO:0000313" key="6">
    <source>
        <dbReference type="Proteomes" id="UP000050509"/>
    </source>
</evidence>
<dbReference type="InterPro" id="IPR050057">
    <property type="entry name" value="Prokaryotic/Mito_RF"/>
</dbReference>
<feature type="region of interest" description="Disordered" evidence="3">
    <location>
        <begin position="53"/>
        <end position="90"/>
    </location>
</feature>
<dbReference type="EMBL" id="LJCR01000987">
    <property type="protein sequence ID" value="KPV51274.1"/>
    <property type="molecule type" value="Genomic_DNA"/>
</dbReference>
<comment type="caution">
    <text evidence="5">The sequence shown here is derived from an EMBL/GenBank/DDBJ whole genome shotgun (WGS) entry which is preliminary data.</text>
</comment>
<sequence length="90" mass="10309">PGGQHRNKVEPGVRVLHRPTGIVVAATERRSQAANREAAFERLAERLNALNVRRKARRATRPTNASRLRRAEAKRQRATVKQNRRPVRDE</sequence>
<keyword evidence="6" id="KW-1185">Reference proteome</keyword>
<dbReference type="SUPFAM" id="SSF75620">
    <property type="entry name" value="Release factor"/>
    <property type="match status" value="1"/>
</dbReference>
<feature type="compositionally biased region" description="Basic residues" evidence="3">
    <location>
        <begin position="76"/>
        <end position="90"/>
    </location>
</feature>
<accession>A0A0P9CY32</accession>
<dbReference type="InterPro" id="IPR045853">
    <property type="entry name" value="Pep_chain_release_fac_I_sf"/>
</dbReference>
<comment type="similarity">
    <text evidence="1">Belongs to the prokaryotic/mitochondrial release factor family.</text>
</comment>
<dbReference type="GO" id="GO:0003747">
    <property type="term" value="F:translation release factor activity"/>
    <property type="evidence" value="ECO:0007669"/>
    <property type="project" value="InterPro"/>
</dbReference>
<keyword evidence="2" id="KW-0488">Methylation</keyword>
<evidence type="ECO:0000256" key="2">
    <source>
        <dbReference type="ARBA" id="ARBA00022481"/>
    </source>
</evidence>
<dbReference type="Pfam" id="PF00472">
    <property type="entry name" value="RF-1"/>
    <property type="match status" value="1"/>
</dbReference>
<dbReference type="InterPro" id="IPR000352">
    <property type="entry name" value="Pep_chain_release_fac_I"/>
</dbReference>
<evidence type="ECO:0000256" key="3">
    <source>
        <dbReference type="SAM" id="MobiDB-lite"/>
    </source>
</evidence>
<dbReference type="AlphaFoldDB" id="A0A0P9CY32"/>
<dbReference type="Proteomes" id="UP000050509">
    <property type="component" value="Unassembled WGS sequence"/>
</dbReference>
<proteinExistence type="inferred from homology"/>
<protein>
    <recommendedName>
        <fullName evidence="4">Prokaryotic-type class I peptide chain release factors domain-containing protein</fullName>
    </recommendedName>
</protein>
<name>A0A0P9CY32_9CHLR</name>
<dbReference type="Gene3D" id="3.30.160.20">
    <property type="match status" value="1"/>
</dbReference>
<feature type="domain" description="Prokaryotic-type class I peptide chain release factors" evidence="4">
    <location>
        <begin position="1"/>
        <end position="89"/>
    </location>
</feature>